<evidence type="ECO:0000256" key="1">
    <source>
        <dbReference type="SAM" id="SignalP"/>
    </source>
</evidence>
<organism evidence="2 3">
    <name type="scientific">Jannaschia pagri</name>
    <dbReference type="NCBI Taxonomy" id="2829797"/>
    <lineage>
        <taxon>Bacteria</taxon>
        <taxon>Pseudomonadati</taxon>
        <taxon>Pseudomonadota</taxon>
        <taxon>Alphaproteobacteria</taxon>
        <taxon>Rhodobacterales</taxon>
        <taxon>Roseobacteraceae</taxon>
        <taxon>Jannaschia</taxon>
    </lineage>
</organism>
<evidence type="ECO:0000313" key="2">
    <source>
        <dbReference type="EMBL" id="GIT95398.1"/>
    </source>
</evidence>
<proteinExistence type="predicted"/>
<keyword evidence="3" id="KW-1185">Reference proteome</keyword>
<dbReference type="RefSeq" id="WP_220748891.1">
    <property type="nucleotide sequence ID" value="NZ_BPFH01000003.1"/>
</dbReference>
<evidence type="ECO:0000313" key="3">
    <source>
        <dbReference type="Proteomes" id="UP000786693"/>
    </source>
</evidence>
<protein>
    <recommendedName>
        <fullName evidence="4">Alginate biosynthesis protein AlgF</fullName>
    </recommendedName>
</protein>
<dbReference type="Proteomes" id="UP000786693">
    <property type="component" value="Unassembled WGS sequence"/>
</dbReference>
<dbReference type="EMBL" id="BPFH01000003">
    <property type="protein sequence ID" value="GIT95398.1"/>
    <property type="molecule type" value="Genomic_DNA"/>
</dbReference>
<sequence>MFHRRTFLASAASAVALLLVGPAAWANDDGLYEDVFDPQSSFIRVLSPEPSVVTVAGTRLTEMPGGLSAYVNVMPGAVPVTTASGATELEVAPSTHYTVVLQRDAAPVVLVDSLTLSPAKSDVSLYNLSGQGDVDLFVPAARAVALNAVPVSGSKSVALKAPLTLDFDFRAGDRVLASIPAVELKRRAGVSVVLTEADGSFSAVAVTNSYLR</sequence>
<evidence type="ECO:0008006" key="4">
    <source>
        <dbReference type="Google" id="ProtNLM"/>
    </source>
</evidence>
<dbReference type="InterPro" id="IPR006311">
    <property type="entry name" value="TAT_signal"/>
</dbReference>
<gene>
    <name evidence="2" type="ORF">JANAI62_20210</name>
</gene>
<keyword evidence="1" id="KW-0732">Signal</keyword>
<reference evidence="2 3" key="1">
    <citation type="submission" date="2021-05" db="EMBL/GenBank/DDBJ databases">
        <title>Bacteria Genome sequencing.</title>
        <authorList>
            <person name="Takabe Y."/>
            <person name="Nakajima Y."/>
            <person name="Suzuki S."/>
            <person name="Shiozaki T."/>
        </authorList>
    </citation>
    <scope>NUCLEOTIDE SEQUENCE [LARGE SCALE GENOMIC DNA]</scope>
    <source>
        <strain evidence="2 3">AI_62</strain>
    </source>
</reference>
<feature type="signal peptide" evidence="1">
    <location>
        <begin position="1"/>
        <end position="26"/>
    </location>
</feature>
<name>A0ABQ4NLV6_9RHOB</name>
<accession>A0ABQ4NLV6</accession>
<feature type="chain" id="PRO_5047125103" description="Alginate biosynthesis protein AlgF" evidence="1">
    <location>
        <begin position="27"/>
        <end position="212"/>
    </location>
</feature>
<comment type="caution">
    <text evidence="2">The sequence shown here is derived from an EMBL/GenBank/DDBJ whole genome shotgun (WGS) entry which is preliminary data.</text>
</comment>
<dbReference type="PROSITE" id="PS51318">
    <property type="entry name" value="TAT"/>
    <property type="match status" value="1"/>
</dbReference>